<evidence type="ECO:0000313" key="2">
    <source>
        <dbReference type="Proteomes" id="UP000322915"/>
    </source>
</evidence>
<dbReference type="Pfam" id="PF11185">
    <property type="entry name" value="DUF2971"/>
    <property type="match status" value="1"/>
</dbReference>
<gene>
    <name evidence="1" type="ORF">EU509_13670</name>
</gene>
<dbReference type="InterPro" id="IPR021352">
    <property type="entry name" value="DUF2971"/>
</dbReference>
<keyword evidence="2" id="KW-1185">Reference proteome</keyword>
<dbReference type="EMBL" id="SEUJ01000073">
    <property type="protein sequence ID" value="KAA1154162.1"/>
    <property type="molecule type" value="Genomic_DNA"/>
</dbReference>
<organism evidence="1 2">
    <name type="scientific">Pseudoalteromonas fuliginea</name>
    <dbReference type="NCBI Taxonomy" id="1872678"/>
    <lineage>
        <taxon>Bacteria</taxon>
        <taxon>Pseudomonadati</taxon>
        <taxon>Pseudomonadota</taxon>
        <taxon>Gammaproteobacteria</taxon>
        <taxon>Alteromonadales</taxon>
        <taxon>Pseudoalteromonadaceae</taxon>
        <taxon>Pseudoalteromonas</taxon>
    </lineage>
</organism>
<dbReference type="Proteomes" id="UP000322915">
    <property type="component" value="Unassembled WGS sequence"/>
</dbReference>
<protein>
    <submittedName>
        <fullName evidence="1">DUF2971 domain-containing protein</fullName>
    </submittedName>
</protein>
<reference evidence="1 2" key="1">
    <citation type="submission" date="2019-01" db="EMBL/GenBank/DDBJ databases">
        <title>Genome sequences of marine Pseudoalteromonas species.</title>
        <authorList>
            <person name="Boraston A.B."/>
            <person name="Hehemann J.-H."/>
            <person name="Vickers C.J."/>
            <person name="Salama-Alber O."/>
            <person name="Abe K."/>
            <person name="Hettle A.J."/>
        </authorList>
    </citation>
    <scope>NUCLEOTIDE SEQUENCE [LARGE SCALE GENOMIC DNA]</scope>
    <source>
        <strain evidence="1 2">PS47</strain>
    </source>
</reference>
<comment type="caution">
    <text evidence="1">The sequence shown here is derived from an EMBL/GenBank/DDBJ whole genome shotgun (WGS) entry which is preliminary data.</text>
</comment>
<sequence length="284" mass="32751">MDTEESNELVYHYTSLDAFISIVNSRTFRFGDARTMNDYTEIEHNINLLLNLEKQKPELMEKLNISNEGFNKGIENIQFFKKYIENHYIHIMSFSNNPDTLSQWRGYADSGKGICFGMNLSALRHCCLNSIYRIAGNCIYIQEQLNKEAQNLLKLASTFDSNDCEFEARSNFLDDFIAFITTGKNEAFIDEGEVRLVSFIEKLPPPQDVKFINSNGFIKSYLEVSFPINIIDTIILGPCCKFTTEDPVFNDMLDNLFFNKKLYELGVDTNPYKPKILSSKATFR</sequence>
<dbReference type="RefSeq" id="WP_149606274.1">
    <property type="nucleotide sequence ID" value="NZ_SEUJ01000073.1"/>
</dbReference>
<evidence type="ECO:0000313" key="1">
    <source>
        <dbReference type="EMBL" id="KAA1154162.1"/>
    </source>
</evidence>
<proteinExistence type="predicted"/>
<name>A0ABQ6RGI8_9GAMM</name>
<accession>A0ABQ6RGI8</accession>